<accession>A0ABW6T391</accession>
<evidence type="ECO:0000313" key="2">
    <source>
        <dbReference type="EMBL" id="MFF3671756.1"/>
    </source>
</evidence>
<keyword evidence="3" id="KW-1185">Reference proteome</keyword>
<organism evidence="2 3">
    <name type="scientific">Microtetraspora malaysiensis</name>
    <dbReference type="NCBI Taxonomy" id="161358"/>
    <lineage>
        <taxon>Bacteria</taxon>
        <taxon>Bacillati</taxon>
        <taxon>Actinomycetota</taxon>
        <taxon>Actinomycetes</taxon>
        <taxon>Streptosporangiales</taxon>
        <taxon>Streptosporangiaceae</taxon>
        <taxon>Microtetraspora</taxon>
    </lineage>
</organism>
<dbReference type="RefSeq" id="WP_387417922.1">
    <property type="nucleotide sequence ID" value="NZ_JBIASD010000053.1"/>
</dbReference>
<evidence type="ECO:0000313" key="3">
    <source>
        <dbReference type="Proteomes" id="UP001602013"/>
    </source>
</evidence>
<evidence type="ECO:0000256" key="1">
    <source>
        <dbReference type="SAM" id="MobiDB-lite"/>
    </source>
</evidence>
<protein>
    <submittedName>
        <fullName evidence="2">Uncharacterized protein</fullName>
    </submittedName>
</protein>
<proteinExistence type="predicted"/>
<feature type="region of interest" description="Disordered" evidence="1">
    <location>
        <begin position="66"/>
        <end position="85"/>
    </location>
</feature>
<dbReference type="EMBL" id="JBIASD010000053">
    <property type="protein sequence ID" value="MFF3671756.1"/>
    <property type="molecule type" value="Genomic_DNA"/>
</dbReference>
<gene>
    <name evidence="2" type="ORF">ACFYXI_39845</name>
</gene>
<name>A0ABW6T391_9ACTN</name>
<comment type="caution">
    <text evidence="2">The sequence shown here is derived from an EMBL/GenBank/DDBJ whole genome shotgun (WGS) entry which is preliminary data.</text>
</comment>
<sequence>MRAFVALLKEHHISPPEGWDDSSFPARFGYDGARPPVWVSAWEGLRKEIDERVASERREAAERWRQGAAERKRQERQKEADREARLRREAVERAERKRQELLEEANARREAAELAERERLYERWWCEDVHEVQAWKEVADQEFHEGVAIRDGRTIWIHKKYSVRLSGFPYKFQVETRARELRYGPGWTNIVPG</sequence>
<reference evidence="2 3" key="1">
    <citation type="submission" date="2024-10" db="EMBL/GenBank/DDBJ databases">
        <title>The Natural Products Discovery Center: Release of the First 8490 Sequenced Strains for Exploring Actinobacteria Biosynthetic Diversity.</title>
        <authorList>
            <person name="Kalkreuter E."/>
            <person name="Kautsar S.A."/>
            <person name="Yang D."/>
            <person name="Bader C.D."/>
            <person name="Teijaro C.N."/>
            <person name="Fluegel L."/>
            <person name="Davis C.M."/>
            <person name="Simpson J.R."/>
            <person name="Lauterbach L."/>
            <person name="Steele A.D."/>
            <person name="Gui C."/>
            <person name="Meng S."/>
            <person name="Li G."/>
            <person name="Viehrig K."/>
            <person name="Ye F."/>
            <person name="Su P."/>
            <person name="Kiefer A.F."/>
            <person name="Nichols A."/>
            <person name="Cepeda A.J."/>
            <person name="Yan W."/>
            <person name="Fan B."/>
            <person name="Jiang Y."/>
            <person name="Adhikari A."/>
            <person name="Zheng C.-J."/>
            <person name="Schuster L."/>
            <person name="Cowan T.M."/>
            <person name="Smanski M.J."/>
            <person name="Chevrette M.G."/>
            <person name="De Carvalho L.P.S."/>
            <person name="Shen B."/>
        </authorList>
    </citation>
    <scope>NUCLEOTIDE SEQUENCE [LARGE SCALE GENOMIC DNA]</scope>
    <source>
        <strain evidence="2 3">NPDC002173</strain>
    </source>
</reference>
<dbReference type="Proteomes" id="UP001602013">
    <property type="component" value="Unassembled WGS sequence"/>
</dbReference>